<dbReference type="CDD" id="cd12148">
    <property type="entry name" value="fungal_TF_MHR"/>
    <property type="match status" value="1"/>
</dbReference>
<name>A0A8H5Q5P9_GIBSU</name>
<dbReference type="Pfam" id="PF05368">
    <property type="entry name" value="NmrA"/>
    <property type="match status" value="1"/>
</dbReference>
<evidence type="ECO:0000256" key="1">
    <source>
        <dbReference type="ARBA" id="ARBA00006328"/>
    </source>
</evidence>
<dbReference type="PANTHER" id="PTHR42748:SF7">
    <property type="entry name" value="NMRA LIKE REDOX SENSOR 1-RELATED"/>
    <property type="match status" value="1"/>
</dbReference>
<comment type="similarity">
    <text evidence="1">Belongs to the NmrA-type oxidoreductase family.</text>
</comment>
<dbReference type="PANTHER" id="PTHR42748">
    <property type="entry name" value="NITROGEN METABOLITE REPRESSION PROTEIN NMRA FAMILY MEMBER"/>
    <property type="match status" value="1"/>
</dbReference>
<dbReference type="Gene3D" id="3.40.50.720">
    <property type="entry name" value="NAD(P)-binding Rossmann-like Domain"/>
    <property type="match status" value="1"/>
</dbReference>
<keyword evidence="8" id="KW-1185">Reference proteome</keyword>
<feature type="domain" description="NmrA-like" evidence="6">
    <location>
        <begin position="7"/>
        <end position="280"/>
    </location>
</feature>
<proteinExistence type="inferred from homology"/>
<accession>A0A8H5Q5P9</accession>
<sequence length="874" mass="97546">MSTFNTQKTVLIFGATGKQGGAVIDNILSNSPDSSFHLIAVTRDTTSRKAGALATNPKISVVEGDLDNVRAIFAKAGPVWGVYSVQINSDAEEQQGKAVIDAAVQHGVRHFVYSSGDRGGPERSPSNPTYVKNFAAKYAIEKHLEQQARESVQQMTYTILRPVTFFENITTDIHGKGFARMWGQMGSKKLQMVSTKDIGWFAAQSLIWPDMYRNKALTLVGDELTQREADAIYFEIIGQGMALAPCPVASAVKFVLKGSVGDMFKWFADEGYRGDVKECLSYNPGMQDFRAWLKENKKNFEKNSKLRCDSKEKFPDPCSRCNARHLFCTVDATFKRTPARKRLEAMSKELQELRNQTHRTEDQLVAGSSSTSESRSPASQDEGVDDFELTSFTVSLAGVVLDSSTATEAFMVFAEYMRPRLPVVASLSAQATYENQPFLFWTIVTIVLCRLPEAENIALFQLLRAPYERLVQETVTDAPLPLYKVQALLLLCNWPLPTDKQWKEPSWLYCGVAIQAARYLSLDRQQTIPSLRVIGVTSGSIRSRINTWLSCFSVSTSLSLHLGLPCPIESELDFAAIHGFLKRQTVPPAFAIEVRIQLVVAKFTALLNHELADGTSSSFLRLFDTELDAIKNEILPGEETKSIVEYAILDAKMHIYTLVITKSPANSSSRQILLRTARDIALRIVEIGTRAIRNNPENTTLIRREKCQPKDRHRCLGFSTIFLLKFFIRQSSDSPEERQLVANHVAMAQTLCRACTIDPKDEFSRIVSVFEALGRDSPGEEDKTKLVLNHRMGVSLMFDAVNTAGKIRGKPVEVEEGESGTVEETSTETVQDHGDMMSQVDGNPEFLKNFWSDPYTSLLQFDPASLEGDYPSTW</sequence>
<feature type="domain" description="Xylanolytic transcriptional activator regulatory" evidence="5">
    <location>
        <begin position="420"/>
        <end position="566"/>
    </location>
</feature>
<reference evidence="7 8" key="1">
    <citation type="submission" date="2020-05" db="EMBL/GenBank/DDBJ databases">
        <title>Identification and distribution of gene clusters putatively required for synthesis of sphingolipid metabolism inhibitors in phylogenetically diverse species of the filamentous fungus Fusarium.</title>
        <authorList>
            <person name="Kim H.-S."/>
            <person name="Busman M."/>
            <person name="Brown D.W."/>
            <person name="Divon H."/>
            <person name="Uhlig S."/>
            <person name="Proctor R.H."/>
        </authorList>
    </citation>
    <scope>NUCLEOTIDE SEQUENCE [LARGE SCALE GENOMIC DNA]</scope>
    <source>
        <strain evidence="7 8">NRRL 66333</strain>
    </source>
</reference>
<gene>
    <name evidence="7" type="ORF">FSUBG_3833</name>
</gene>
<dbReference type="InterPro" id="IPR008030">
    <property type="entry name" value="NmrA-like"/>
</dbReference>
<keyword evidence="2" id="KW-0521">NADP</keyword>
<dbReference type="AlphaFoldDB" id="A0A8H5Q5P9"/>
<dbReference type="Gene3D" id="4.10.240.10">
    <property type="entry name" value="Zn(2)-C6 fungal-type DNA-binding domain"/>
    <property type="match status" value="1"/>
</dbReference>
<feature type="compositionally biased region" description="Low complexity" evidence="4">
    <location>
        <begin position="368"/>
        <end position="379"/>
    </location>
</feature>
<keyword evidence="3" id="KW-0539">Nucleus</keyword>
<dbReference type="SUPFAM" id="SSF51735">
    <property type="entry name" value="NAD(P)-binding Rossmann-fold domains"/>
    <property type="match status" value="1"/>
</dbReference>
<dbReference type="InterPro" id="IPR007219">
    <property type="entry name" value="XnlR_reg_dom"/>
</dbReference>
<dbReference type="Pfam" id="PF04082">
    <property type="entry name" value="Fungal_trans"/>
    <property type="match status" value="1"/>
</dbReference>
<dbReference type="GO" id="GO:0008270">
    <property type="term" value="F:zinc ion binding"/>
    <property type="evidence" value="ECO:0007669"/>
    <property type="project" value="InterPro"/>
</dbReference>
<dbReference type="GO" id="GO:0000981">
    <property type="term" value="F:DNA-binding transcription factor activity, RNA polymerase II-specific"/>
    <property type="evidence" value="ECO:0007669"/>
    <property type="project" value="InterPro"/>
</dbReference>
<dbReference type="OrthoDB" id="3163292at2759"/>
<dbReference type="GO" id="GO:0005634">
    <property type="term" value="C:nucleus"/>
    <property type="evidence" value="ECO:0007669"/>
    <property type="project" value="TreeGrafter"/>
</dbReference>
<evidence type="ECO:0000313" key="8">
    <source>
        <dbReference type="Proteomes" id="UP000547976"/>
    </source>
</evidence>
<dbReference type="GO" id="GO:0006351">
    <property type="term" value="P:DNA-templated transcription"/>
    <property type="evidence" value="ECO:0007669"/>
    <property type="project" value="InterPro"/>
</dbReference>
<dbReference type="GO" id="GO:0003677">
    <property type="term" value="F:DNA binding"/>
    <property type="evidence" value="ECO:0007669"/>
    <property type="project" value="InterPro"/>
</dbReference>
<dbReference type="Proteomes" id="UP000547976">
    <property type="component" value="Unassembled WGS sequence"/>
</dbReference>
<feature type="region of interest" description="Disordered" evidence="4">
    <location>
        <begin position="353"/>
        <end position="383"/>
    </location>
</feature>
<comment type="caution">
    <text evidence="7">The sequence shown here is derived from an EMBL/GenBank/DDBJ whole genome shotgun (WGS) entry which is preliminary data.</text>
</comment>
<evidence type="ECO:0000256" key="4">
    <source>
        <dbReference type="SAM" id="MobiDB-lite"/>
    </source>
</evidence>
<dbReference type="EMBL" id="JAAOAV010000033">
    <property type="protein sequence ID" value="KAF5609626.1"/>
    <property type="molecule type" value="Genomic_DNA"/>
</dbReference>
<dbReference type="GeneID" id="59316475"/>
<evidence type="ECO:0000259" key="5">
    <source>
        <dbReference type="Pfam" id="PF04082"/>
    </source>
</evidence>
<dbReference type="RefSeq" id="XP_036540611.1">
    <property type="nucleotide sequence ID" value="XM_036681757.1"/>
</dbReference>
<evidence type="ECO:0000256" key="3">
    <source>
        <dbReference type="ARBA" id="ARBA00023242"/>
    </source>
</evidence>
<dbReference type="InterPro" id="IPR051164">
    <property type="entry name" value="NmrA-like_oxidored"/>
</dbReference>
<protein>
    <submittedName>
        <fullName evidence="7">Transcription factor SEF1</fullName>
    </submittedName>
</protein>
<dbReference type="Gene3D" id="3.90.25.10">
    <property type="entry name" value="UDP-galactose 4-epimerase, domain 1"/>
    <property type="match status" value="1"/>
</dbReference>
<organism evidence="7 8">
    <name type="scientific">Gibberella subglutinans</name>
    <name type="common">Fusarium subglutinans</name>
    <dbReference type="NCBI Taxonomy" id="42677"/>
    <lineage>
        <taxon>Eukaryota</taxon>
        <taxon>Fungi</taxon>
        <taxon>Dikarya</taxon>
        <taxon>Ascomycota</taxon>
        <taxon>Pezizomycotina</taxon>
        <taxon>Sordariomycetes</taxon>
        <taxon>Hypocreomycetidae</taxon>
        <taxon>Hypocreales</taxon>
        <taxon>Nectriaceae</taxon>
        <taxon>Fusarium</taxon>
        <taxon>Fusarium fujikuroi species complex</taxon>
    </lineage>
</organism>
<evidence type="ECO:0000313" key="7">
    <source>
        <dbReference type="EMBL" id="KAF5609626.1"/>
    </source>
</evidence>
<evidence type="ECO:0000259" key="6">
    <source>
        <dbReference type="Pfam" id="PF05368"/>
    </source>
</evidence>
<evidence type="ECO:0000256" key="2">
    <source>
        <dbReference type="ARBA" id="ARBA00022857"/>
    </source>
</evidence>
<dbReference type="InterPro" id="IPR036291">
    <property type="entry name" value="NAD(P)-bd_dom_sf"/>
</dbReference>
<dbReference type="InterPro" id="IPR036864">
    <property type="entry name" value="Zn2-C6_fun-type_DNA-bd_sf"/>
</dbReference>